<comment type="caution">
    <text evidence="1">The sequence shown here is derived from an EMBL/GenBank/DDBJ whole genome shotgun (WGS) entry which is preliminary data.</text>
</comment>
<reference evidence="1" key="1">
    <citation type="submission" date="2022-07" db="EMBL/GenBank/DDBJ databases">
        <title>Phylogenomic reconstructions and comparative analyses of Kickxellomycotina fungi.</title>
        <authorList>
            <person name="Reynolds N.K."/>
            <person name="Stajich J.E."/>
            <person name="Barry K."/>
            <person name="Grigoriev I.V."/>
            <person name="Crous P."/>
            <person name="Smith M.E."/>
        </authorList>
    </citation>
    <scope>NUCLEOTIDE SEQUENCE</scope>
    <source>
        <strain evidence="1">BCRC 34191</strain>
    </source>
</reference>
<gene>
    <name evidence="1" type="primary">RRP5_2</name>
    <name evidence="1" type="ORF">GGI18_004841</name>
</gene>
<evidence type="ECO:0000313" key="2">
    <source>
        <dbReference type="Proteomes" id="UP001140066"/>
    </source>
</evidence>
<proteinExistence type="predicted"/>
<name>A0ACC1K344_9FUNG</name>
<feature type="non-terminal residue" evidence="1">
    <location>
        <position position="453"/>
    </location>
</feature>
<evidence type="ECO:0000313" key="1">
    <source>
        <dbReference type="EMBL" id="KAJ2772654.1"/>
    </source>
</evidence>
<protein>
    <submittedName>
        <fullName evidence="1">rRNA biogenesis protein rrp5</fullName>
    </submittedName>
</protein>
<dbReference type="EMBL" id="JANBUK010002416">
    <property type="protein sequence ID" value="KAJ2772654.1"/>
    <property type="molecule type" value="Genomic_DNA"/>
</dbReference>
<dbReference type="Proteomes" id="UP001140066">
    <property type="component" value="Unassembled WGS sequence"/>
</dbReference>
<organism evidence="1 2">
    <name type="scientific">Coemansia linderi</name>
    <dbReference type="NCBI Taxonomy" id="2663919"/>
    <lineage>
        <taxon>Eukaryota</taxon>
        <taxon>Fungi</taxon>
        <taxon>Fungi incertae sedis</taxon>
        <taxon>Zoopagomycota</taxon>
        <taxon>Kickxellomycotina</taxon>
        <taxon>Kickxellomycetes</taxon>
        <taxon>Kickxellales</taxon>
        <taxon>Kickxellaceae</taxon>
        <taxon>Coemansia</taxon>
    </lineage>
</organism>
<accession>A0ACC1K344</accession>
<keyword evidence="2" id="KW-1185">Reference proteome</keyword>
<sequence>MAGKGDKTASKGKHSATKGEKAAKEEKKKAPRSAAVDAGDFPRGGSNGLTPLEFREVSRQAEREVLFSDGVTGGGSAGKKKRRGADDGSEKKAPKKTKKKPAGNDGESTSADVDDGSLLDDDRLCPVQVLSFKRLTKGALVLGCISAIRDLELLVSLPNGLVGVVPITSISTELTALVEKAAASAEESDDEDNDDAMDVDSDERADDPLDLKLRFFVGQYVKCVVSELSDAHSAQATKQKKGKNYSRIELTLMPEEINDRFDRDDMCEGLIVTASVKSVEDRGYVLNTGISSDRVAAFLPTGDAQAWLERWMPHATELRVGQLVEAVVTKITDDHRSLRLTINPAVVAQATAKDTFKTMASVQPGQLVPATVLKVWDRGLSLRFMGFYDCSASLSGLGLAGARDASDIKKKYDLGDIVNVRVLYVSLTTAAKTVIVSTQPHVLALQPRPALTG</sequence>